<organism evidence="1 2">
    <name type="scientific">Mycena metata</name>
    <dbReference type="NCBI Taxonomy" id="1033252"/>
    <lineage>
        <taxon>Eukaryota</taxon>
        <taxon>Fungi</taxon>
        <taxon>Dikarya</taxon>
        <taxon>Basidiomycota</taxon>
        <taxon>Agaricomycotina</taxon>
        <taxon>Agaricomycetes</taxon>
        <taxon>Agaricomycetidae</taxon>
        <taxon>Agaricales</taxon>
        <taxon>Marasmiineae</taxon>
        <taxon>Mycenaceae</taxon>
        <taxon>Mycena</taxon>
    </lineage>
</organism>
<dbReference type="EMBL" id="JARKIB010000038">
    <property type="protein sequence ID" value="KAJ7759897.1"/>
    <property type="molecule type" value="Genomic_DNA"/>
</dbReference>
<evidence type="ECO:0000313" key="1">
    <source>
        <dbReference type="EMBL" id="KAJ7759897.1"/>
    </source>
</evidence>
<dbReference type="Proteomes" id="UP001215598">
    <property type="component" value="Unassembled WGS sequence"/>
</dbReference>
<dbReference type="AlphaFoldDB" id="A0AAD7NFE9"/>
<reference evidence="1" key="1">
    <citation type="submission" date="2023-03" db="EMBL/GenBank/DDBJ databases">
        <title>Massive genome expansion in bonnet fungi (Mycena s.s.) driven by repeated elements and novel gene families across ecological guilds.</title>
        <authorList>
            <consortium name="Lawrence Berkeley National Laboratory"/>
            <person name="Harder C.B."/>
            <person name="Miyauchi S."/>
            <person name="Viragh M."/>
            <person name="Kuo A."/>
            <person name="Thoen E."/>
            <person name="Andreopoulos B."/>
            <person name="Lu D."/>
            <person name="Skrede I."/>
            <person name="Drula E."/>
            <person name="Henrissat B."/>
            <person name="Morin E."/>
            <person name="Kohler A."/>
            <person name="Barry K."/>
            <person name="LaButti K."/>
            <person name="Morin E."/>
            <person name="Salamov A."/>
            <person name="Lipzen A."/>
            <person name="Mereny Z."/>
            <person name="Hegedus B."/>
            <person name="Baldrian P."/>
            <person name="Stursova M."/>
            <person name="Weitz H."/>
            <person name="Taylor A."/>
            <person name="Grigoriev I.V."/>
            <person name="Nagy L.G."/>
            <person name="Martin F."/>
            <person name="Kauserud H."/>
        </authorList>
    </citation>
    <scope>NUCLEOTIDE SEQUENCE</scope>
    <source>
        <strain evidence="1">CBHHK182m</strain>
    </source>
</reference>
<gene>
    <name evidence="1" type="ORF">B0H16DRAFT_1456610</name>
</gene>
<protein>
    <submittedName>
        <fullName evidence="1">Uncharacterized protein</fullName>
    </submittedName>
</protein>
<name>A0AAD7NFE9_9AGAR</name>
<keyword evidence="2" id="KW-1185">Reference proteome</keyword>
<comment type="caution">
    <text evidence="1">The sequence shown here is derived from an EMBL/GenBank/DDBJ whole genome shotgun (WGS) entry which is preliminary data.</text>
</comment>
<evidence type="ECO:0000313" key="2">
    <source>
        <dbReference type="Proteomes" id="UP001215598"/>
    </source>
</evidence>
<accession>A0AAD7NFE9</accession>
<sequence length="183" mass="20383">MSMPINAGTAALSRTQLRYCRSIGGSANLGILAEEHFGSGYPVDMTTKASKNTSQVWHIDVQAAGEINFNTETQEKLECFFLTAVSEKLAKDCLFGRDLLSWTEPKPRNMRTFSHWSQVTEAICEYPKQVTKIPGNPKKFNFSRARRVLAIEKRVKRVFEYTSVSIGGRGGGGPSDDDDELLE</sequence>
<proteinExistence type="predicted"/>